<reference evidence="1" key="1">
    <citation type="journal article" date="2015" name="Nature">
        <title>Complex archaea that bridge the gap between prokaryotes and eukaryotes.</title>
        <authorList>
            <person name="Spang A."/>
            <person name="Saw J.H."/>
            <person name="Jorgensen S.L."/>
            <person name="Zaremba-Niedzwiedzka K."/>
            <person name="Martijn J."/>
            <person name="Lind A.E."/>
            <person name="van Eijk R."/>
            <person name="Schleper C."/>
            <person name="Guy L."/>
            <person name="Ettema T.J."/>
        </authorList>
    </citation>
    <scope>NUCLEOTIDE SEQUENCE</scope>
</reference>
<gene>
    <name evidence="1" type="ORF">LCGC14_1364870</name>
</gene>
<dbReference type="AlphaFoldDB" id="A0A0F9N964"/>
<evidence type="ECO:0000313" key="1">
    <source>
        <dbReference type="EMBL" id="KKM77957.1"/>
    </source>
</evidence>
<proteinExistence type="predicted"/>
<name>A0A0F9N964_9ZZZZ</name>
<organism evidence="1">
    <name type="scientific">marine sediment metagenome</name>
    <dbReference type="NCBI Taxonomy" id="412755"/>
    <lineage>
        <taxon>unclassified sequences</taxon>
        <taxon>metagenomes</taxon>
        <taxon>ecological metagenomes</taxon>
    </lineage>
</organism>
<protein>
    <submittedName>
        <fullName evidence="1">Uncharacterized protein</fullName>
    </submittedName>
</protein>
<comment type="caution">
    <text evidence="1">The sequence shown here is derived from an EMBL/GenBank/DDBJ whole genome shotgun (WGS) entry which is preliminary data.</text>
</comment>
<accession>A0A0F9N964</accession>
<sequence>MMTQAWWKSPMNKTRLPDELWYVYMIYLNGYEQNLRESVRVYEERPKGIDTLAQLIPPYKEEIEGMEFIKRYLNE</sequence>
<dbReference type="EMBL" id="LAZR01008566">
    <property type="protein sequence ID" value="KKM77957.1"/>
    <property type="molecule type" value="Genomic_DNA"/>
</dbReference>